<name>A0ABV9YM22_9PSEU</name>
<reference evidence="5" key="1">
    <citation type="journal article" date="2019" name="Int. J. Syst. Evol. Microbiol.">
        <title>The Global Catalogue of Microorganisms (GCM) 10K type strain sequencing project: providing services to taxonomists for standard genome sequencing and annotation.</title>
        <authorList>
            <consortium name="The Broad Institute Genomics Platform"/>
            <consortium name="The Broad Institute Genome Sequencing Center for Infectious Disease"/>
            <person name="Wu L."/>
            <person name="Ma J."/>
        </authorList>
    </citation>
    <scope>NUCLEOTIDE SEQUENCE [LARGE SCALE GENOMIC DNA]</scope>
    <source>
        <strain evidence="5">CGMCC 4.7093</strain>
    </source>
</reference>
<feature type="chain" id="PRO_5047539857" evidence="3">
    <location>
        <begin position="24"/>
        <end position="211"/>
    </location>
</feature>
<dbReference type="RefSeq" id="WP_378037283.1">
    <property type="nucleotide sequence ID" value="NZ_JBHSIV010000018.1"/>
</dbReference>
<evidence type="ECO:0000313" key="5">
    <source>
        <dbReference type="Proteomes" id="UP001595947"/>
    </source>
</evidence>
<dbReference type="EMBL" id="JBHSIV010000018">
    <property type="protein sequence ID" value="MFC5063938.1"/>
    <property type="molecule type" value="Genomic_DNA"/>
</dbReference>
<feature type="compositionally biased region" description="Low complexity" evidence="1">
    <location>
        <begin position="67"/>
        <end position="104"/>
    </location>
</feature>
<feature type="compositionally biased region" description="Acidic residues" evidence="1">
    <location>
        <begin position="148"/>
        <end position="160"/>
    </location>
</feature>
<keyword evidence="2" id="KW-0812">Transmembrane</keyword>
<keyword evidence="5" id="KW-1185">Reference proteome</keyword>
<gene>
    <name evidence="4" type="ORF">ACFPBZ_17085</name>
</gene>
<keyword evidence="2" id="KW-0472">Membrane</keyword>
<accession>A0ABV9YM22</accession>
<feature type="signal peptide" evidence="3">
    <location>
        <begin position="1"/>
        <end position="23"/>
    </location>
</feature>
<keyword evidence="3" id="KW-0732">Signal</keyword>
<protein>
    <submittedName>
        <fullName evidence="4">Uncharacterized protein</fullName>
    </submittedName>
</protein>
<keyword evidence="2" id="KW-1133">Transmembrane helix</keyword>
<dbReference type="Proteomes" id="UP001595947">
    <property type="component" value="Unassembled WGS sequence"/>
</dbReference>
<evidence type="ECO:0000256" key="1">
    <source>
        <dbReference type="SAM" id="MobiDB-lite"/>
    </source>
</evidence>
<evidence type="ECO:0000256" key="2">
    <source>
        <dbReference type="SAM" id="Phobius"/>
    </source>
</evidence>
<organism evidence="4 5">
    <name type="scientific">Actinomycetospora atypica</name>
    <dbReference type="NCBI Taxonomy" id="1290095"/>
    <lineage>
        <taxon>Bacteria</taxon>
        <taxon>Bacillati</taxon>
        <taxon>Actinomycetota</taxon>
        <taxon>Actinomycetes</taxon>
        <taxon>Pseudonocardiales</taxon>
        <taxon>Pseudonocardiaceae</taxon>
        <taxon>Actinomycetospora</taxon>
    </lineage>
</organism>
<evidence type="ECO:0000256" key="3">
    <source>
        <dbReference type="SAM" id="SignalP"/>
    </source>
</evidence>
<comment type="caution">
    <text evidence="4">The sequence shown here is derived from an EMBL/GenBank/DDBJ whole genome shotgun (WGS) entry which is preliminary data.</text>
</comment>
<sequence>MKKTLAVAGTVVALVVVPGMASAAEAVTVPANLVMQTNCATDGDGGSKPVENGAGSGTGTPSKPETTTKPGATPSTTTSPTQTATTTTTTSPSPSGSASTSPSKFAAGRLGAAAPRQQAADDCSGALEPGSSYSDEDGDGEPEVKDQADDDRDGQVDEVETASQVSVVPDGGAETGDGSTGGAVGMTAAGAAVLALFAGFGLWVRRALARA</sequence>
<feature type="transmembrane region" description="Helical" evidence="2">
    <location>
        <begin position="183"/>
        <end position="204"/>
    </location>
</feature>
<evidence type="ECO:0000313" key="4">
    <source>
        <dbReference type="EMBL" id="MFC5063938.1"/>
    </source>
</evidence>
<proteinExistence type="predicted"/>
<feature type="region of interest" description="Disordered" evidence="1">
    <location>
        <begin position="40"/>
        <end position="179"/>
    </location>
</feature>